<comment type="caution">
    <text evidence="4">The sequence shown here is derived from an EMBL/GenBank/DDBJ whole genome shotgun (WGS) entry which is preliminary data.</text>
</comment>
<dbReference type="InterPro" id="IPR029058">
    <property type="entry name" value="AB_hydrolase_fold"/>
</dbReference>
<dbReference type="Pfam" id="PF07859">
    <property type="entry name" value="Abhydrolase_3"/>
    <property type="match status" value="1"/>
</dbReference>
<dbReference type="InterPro" id="IPR013094">
    <property type="entry name" value="AB_hydrolase_3"/>
</dbReference>
<evidence type="ECO:0000313" key="4">
    <source>
        <dbReference type="EMBL" id="PXX54765.1"/>
    </source>
</evidence>
<dbReference type="AlphaFoldDB" id="A0A318JN61"/>
<dbReference type="GO" id="GO:0016787">
    <property type="term" value="F:hydrolase activity"/>
    <property type="evidence" value="ECO:0007669"/>
    <property type="project" value="UniProtKB-KW"/>
</dbReference>
<protein>
    <submittedName>
        <fullName evidence="4">Arylformamidase</fullName>
    </submittedName>
</protein>
<dbReference type="InterPro" id="IPR050300">
    <property type="entry name" value="GDXG_lipolytic_enzyme"/>
</dbReference>
<dbReference type="Gene3D" id="3.40.50.1820">
    <property type="entry name" value="alpha/beta hydrolase"/>
    <property type="match status" value="1"/>
</dbReference>
<organism evidence="4 5">
    <name type="scientific">Nocardia tenerifensis</name>
    <dbReference type="NCBI Taxonomy" id="228006"/>
    <lineage>
        <taxon>Bacteria</taxon>
        <taxon>Bacillati</taxon>
        <taxon>Actinomycetota</taxon>
        <taxon>Actinomycetes</taxon>
        <taxon>Mycobacteriales</taxon>
        <taxon>Nocardiaceae</taxon>
        <taxon>Nocardia</taxon>
    </lineage>
</organism>
<feature type="domain" description="Alpha/beta hydrolase fold-3" evidence="3">
    <location>
        <begin position="96"/>
        <end position="224"/>
    </location>
</feature>
<dbReference type="EMBL" id="QJKF01000023">
    <property type="protein sequence ID" value="PXX54765.1"/>
    <property type="molecule type" value="Genomic_DNA"/>
</dbReference>
<evidence type="ECO:0000259" key="3">
    <source>
        <dbReference type="Pfam" id="PF07859"/>
    </source>
</evidence>
<dbReference type="PANTHER" id="PTHR48081">
    <property type="entry name" value="AB HYDROLASE SUPERFAMILY PROTEIN C4A8.06C"/>
    <property type="match status" value="1"/>
</dbReference>
<proteinExistence type="predicted"/>
<dbReference type="SUPFAM" id="SSF53474">
    <property type="entry name" value="alpha/beta-Hydrolases"/>
    <property type="match status" value="1"/>
</dbReference>
<evidence type="ECO:0000256" key="2">
    <source>
        <dbReference type="SAM" id="MobiDB-lite"/>
    </source>
</evidence>
<accession>A0A318JN61</accession>
<keyword evidence="1" id="KW-0378">Hydrolase</keyword>
<evidence type="ECO:0000313" key="5">
    <source>
        <dbReference type="Proteomes" id="UP000247569"/>
    </source>
</evidence>
<keyword evidence="5" id="KW-1185">Reference proteome</keyword>
<evidence type="ECO:0000256" key="1">
    <source>
        <dbReference type="ARBA" id="ARBA00022801"/>
    </source>
</evidence>
<dbReference type="PANTHER" id="PTHR48081:SF33">
    <property type="entry name" value="KYNURENINE FORMAMIDASE"/>
    <property type="match status" value="1"/>
</dbReference>
<dbReference type="Proteomes" id="UP000247569">
    <property type="component" value="Unassembled WGS sequence"/>
</dbReference>
<name>A0A318JN61_9NOCA</name>
<feature type="region of interest" description="Disordered" evidence="2">
    <location>
        <begin position="301"/>
        <end position="320"/>
    </location>
</feature>
<sequence>METAADGVGGVGEYRGTAADGVGGVGEYSVLDREYSPSSVARDPAGSLRRYRRRSDTARARLDVHIAVPYGAGHGERCHVFPAVPQGVRGPETPALVFVHGGHWQESGIDDACFAARHAVAHGCAYVAVGYGLAPDRTVPGMIASVGRALEWLAGTGPILGIDPQRLHVAGSSAGAHLLAAALAGPDAPRVRSACLMSGLYDLTEIPETYVNDAVRLTPELARECSPLRMPAPRCDSILLAAGQHETRTYLRQHEVYAAYLAAQSVPVSARIVPERDHFDLPLDLVDPSTPFGRTSLRHLGLAPRRRGAPTPEGTVTSAR</sequence>
<reference evidence="4 5" key="1">
    <citation type="submission" date="2018-05" db="EMBL/GenBank/DDBJ databases">
        <title>Genomic Encyclopedia of Type Strains, Phase IV (KMG-IV): sequencing the most valuable type-strain genomes for metagenomic binning, comparative biology and taxonomic classification.</title>
        <authorList>
            <person name="Goeker M."/>
        </authorList>
    </citation>
    <scope>NUCLEOTIDE SEQUENCE [LARGE SCALE GENOMIC DNA]</scope>
    <source>
        <strain evidence="4 5">DSM 44704</strain>
    </source>
</reference>
<gene>
    <name evidence="4" type="ORF">DFR70_12359</name>
</gene>